<dbReference type="PANTHER" id="PTHR32246:SF129">
    <property type="entry name" value="PROTEIN SRC2-LIKE"/>
    <property type="match status" value="1"/>
</dbReference>
<dbReference type="SMART" id="SM00239">
    <property type="entry name" value="C2"/>
    <property type="match status" value="1"/>
</dbReference>
<feature type="compositionally biased region" description="Low complexity" evidence="1">
    <location>
        <begin position="209"/>
        <end position="219"/>
    </location>
</feature>
<sequence>MKNKQLEITVISAKGLKRVKHLHAMDVYAVVTISSNPQTEQRTPVDRGGGTNPMWNHTLKYTIDEAVAQMNYLFLNIKLMCHSSIHSDKEIGLVLVPVKELLDKAGEAELVKHMTYQVKKPSGEPKGELNLSFKFEDTAITAYPPHVGTSSPYLPPPPSLNISPTYPPQSGYSNPTIGHPVHGGGPSLLLTPDGYPTPPPGLGYHHGHPQPQVVQPQQPAGKHNEFGLNLGIALVGGMLGGMIMGDQLVSDDASATNDAEPAGQDVATDKHTV</sequence>
<evidence type="ECO:0000259" key="2">
    <source>
        <dbReference type="PROSITE" id="PS50004"/>
    </source>
</evidence>
<dbReference type="InterPro" id="IPR035892">
    <property type="entry name" value="C2_domain_sf"/>
</dbReference>
<dbReference type="GO" id="GO:0006952">
    <property type="term" value="P:defense response"/>
    <property type="evidence" value="ECO:0007669"/>
    <property type="project" value="InterPro"/>
</dbReference>
<accession>A0A2N9E151</accession>
<dbReference type="CDD" id="cd04051">
    <property type="entry name" value="C2_SRC2_like"/>
    <property type="match status" value="1"/>
</dbReference>
<dbReference type="InterPro" id="IPR000008">
    <property type="entry name" value="C2_dom"/>
</dbReference>
<feature type="domain" description="C2" evidence="2">
    <location>
        <begin position="1"/>
        <end position="112"/>
    </location>
</feature>
<dbReference type="AlphaFoldDB" id="A0A2N9E151"/>
<dbReference type="InterPro" id="IPR044750">
    <property type="entry name" value="C2_SRC2/BAP"/>
</dbReference>
<evidence type="ECO:0000313" key="3">
    <source>
        <dbReference type="EMBL" id="SPC72297.1"/>
    </source>
</evidence>
<dbReference type="SUPFAM" id="SSF49562">
    <property type="entry name" value="C2 domain (Calcium/lipid-binding domain, CaLB)"/>
    <property type="match status" value="1"/>
</dbReference>
<evidence type="ECO:0000256" key="1">
    <source>
        <dbReference type="SAM" id="MobiDB-lite"/>
    </source>
</evidence>
<dbReference type="EMBL" id="OIVN01000002">
    <property type="protein sequence ID" value="SPC72297.1"/>
    <property type="molecule type" value="Genomic_DNA"/>
</dbReference>
<feature type="region of interest" description="Disordered" evidence="1">
    <location>
        <begin position="150"/>
        <end position="222"/>
    </location>
</feature>
<protein>
    <recommendedName>
        <fullName evidence="2">C2 domain-containing protein</fullName>
    </recommendedName>
</protein>
<name>A0A2N9E151_FAGSY</name>
<organism evidence="3">
    <name type="scientific">Fagus sylvatica</name>
    <name type="common">Beechnut</name>
    <dbReference type="NCBI Taxonomy" id="28930"/>
    <lineage>
        <taxon>Eukaryota</taxon>
        <taxon>Viridiplantae</taxon>
        <taxon>Streptophyta</taxon>
        <taxon>Embryophyta</taxon>
        <taxon>Tracheophyta</taxon>
        <taxon>Spermatophyta</taxon>
        <taxon>Magnoliopsida</taxon>
        <taxon>eudicotyledons</taxon>
        <taxon>Gunneridae</taxon>
        <taxon>Pentapetalae</taxon>
        <taxon>rosids</taxon>
        <taxon>fabids</taxon>
        <taxon>Fagales</taxon>
        <taxon>Fagaceae</taxon>
        <taxon>Fagus</taxon>
    </lineage>
</organism>
<dbReference type="PANTHER" id="PTHR32246">
    <property type="entry name" value="INGRESSION PROTEIN FIC1"/>
    <property type="match status" value="1"/>
</dbReference>
<feature type="region of interest" description="Disordered" evidence="1">
    <location>
        <begin position="253"/>
        <end position="273"/>
    </location>
</feature>
<dbReference type="PROSITE" id="PS50004">
    <property type="entry name" value="C2"/>
    <property type="match status" value="1"/>
</dbReference>
<proteinExistence type="predicted"/>
<dbReference type="Gene3D" id="2.60.40.150">
    <property type="entry name" value="C2 domain"/>
    <property type="match status" value="1"/>
</dbReference>
<reference evidence="3" key="1">
    <citation type="submission" date="2018-02" db="EMBL/GenBank/DDBJ databases">
        <authorList>
            <person name="Cohen D.B."/>
            <person name="Kent A.D."/>
        </authorList>
    </citation>
    <scope>NUCLEOTIDE SEQUENCE</scope>
</reference>
<gene>
    <name evidence="3" type="ORF">FSB_LOCUS179</name>
</gene>
<dbReference type="Pfam" id="PF00168">
    <property type="entry name" value="C2"/>
    <property type="match status" value="1"/>
</dbReference>